<sequence length="171" mass="17674">MPLTMFMLLDAPLLLLGAEAPAELATEARGRVLLPRTLLLKLLTALALLAALLTALLTLLAAELTTSDALTLALALASLGTAKAVDDAGSTSDEADAETVAEAEAVDVNVVWALSETKCQLAVLCTGCKCTNLAPLASKKRATEAVENFMLVVSASLRSYCAHSGIVIPLI</sequence>
<dbReference type="EMBL" id="KL198012">
    <property type="protein sequence ID" value="KDQ23758.1"/>
    <property type="molecule type" value="Genomic_DNA"/>
</dbReference>
<dbReference type="Proteomes" id="UP000027073">
    <property type="component" value="Unassembled WGS sequence"/>
</dbReference>
<dbReference type="VEuPathDB" id="FungiDB:PLEOSDRAFT_1114116"/>
<feature type="signal peptide" evidence="2">
    <location>
        <begin position="1"/>
        <end position="17"/>
    </location>
</feature>
<evidence type="ECO:0000313" key="4">
    <source>
        <dbReference type="Proteomes" id="UP000027073"/>
    </source>
</evidence>
<feature type="chain" id="PRO_5001641852" evidence="2">
    <location>
        <begin position="18"/>
        <end position="171"/>
    </location>
</feature>
<keyword evidence="2" id="KW-0732">Signal</keyword>
<dbReference type="InParanoid" id="A0A067N6V8"/>
<dbReference type="OrthoDB" id="10577212at2759"/>
<proteinExistence type="predicted"/>
<feature type="transmembrane region" description="Helical" evidence="1">
    <location>
        <begin position="38"/>
        <end position="62"/>
    </location>
</feature>
<evidence type="ECO:0000256" key="1">
    <source>
        <dbReference type="SAM" id="Phobius"/>
    </source>
</evidence>
<protein>
    <submittedName>
        <fullName evidence="3">Uncharacterized protein</fullName>
    </submittedName>
</protein>
<accession>A0A067N6V8</accession>
<dbReference type="HOGENOM" id="CLU_1563502_0_0_1"/>
<gene>
    <name evidence="3" type="ORF">PLEOSDRAFT_1114116</name>
</gene>
<name>A0A067N6V8_PLEO1</name>
<evidence type="ECO:0000313" key="3">
    <source>
        <dbReference type="EMBL" id="KDQ23758.1"/>
    </source>
</evidence>
<organism evidence="3 4">
    <name type="scientific">Pleurotus ostreatus (strain PC15)</name>
    <name type="common">Oyster mushroom</name>
    <dbReference type="NCBI Taxonomy" id="1137138"/>
    <lineage>
        <taxon>Eukaryota</taxon>
        <taxon>Fungi</taxon>
        <taxon>Dikarya</taxon>
        <taxon>Basidiomycota</taxon>
        <taxon>Agaricomycotina</taxon>
        <taxon>Agaricomycetes</taxon>
        <taxon>Agaricomycetidae</taxon>
        <taxon>Agaricales</taxon>
        <taxon>Pleurotineae</taxon>
        <taxon>Pleurotaceae</taxon>
        <taxon>Pleurotus</taxon>
    </lineage>
</organism>
<dbReference type="AlphaFoldDB" id="A0A067N6V8"/>
<reference evidence="4" key="1">
    <citation type="journal article" date="2014" name="Proc. Natl. Acad. Sci. U.S.A.">
        <title>Extensive sampling of basidiomycete genomes demonstrates inadequacy of the white-rot/brown-rot paradigm for wood decay fungi.</title>
        <authorList>
            <person name="Riley R."/>
            <person name="Salamov A.A."/>
            <person name="Brown D.W."/>
            <person name="Nagy L.G."/>
            <person name="Floudas D."/>
            <person name="Held B.W."/>
            <person name="Levasseur A."/>
            <person name="Lombard V."/>
            <person name="Morin E."/>
            <person name="Otillar R."/>
            <person name="Lindquist E.A."/>
            <person name="Sun H."/>
            <person name="LaButti K.M."/>
            <person name="Schmutz J."/>
            <person name="Jabbour D."/>
            <person name="Luo H."/>
            <person name="Baker S.E."/>
            <person name="Pisabarro A.G."/>
            <person name="Walton J.D."/>
            <person name="Blanchette R.A."/>
            <person name="Henrissat B."/>
            <person name="Martin F."/>
            <person name="Cullen D."/>
            <person name="Hibbett D.S."/>
            <person name="Grigoriev I.V."/>
        </authorList>
    </citation>
    <scope>NUCLEOTIDE SEQUENCE [LARGE SCALE GENOMIC DNA]</scope>
    <source>
        <strain evidence="4">PC15</strain>
    </source>
</reference>
<keyword evidence="1" id="KW-1133">Transmembrane helix</keyword>
<evidence type="ECO:0000256" key="2">
    <source>
        <dbReference type="SAM" id="SignalP"/>
    </source>
</evidence>
<keyword evidence="1" id="KW-0812">Transmembrane</keyword>
<keyword evidence="1" id="KW-0472">Membrane</keyword>